<dbReference type="EMBL" id="JBHUJB010000070">
    <property type="protein sequence ID" value="MFD2160087.1"/>
    <property type="molecule type" value="Genomic_DNA"/>
</dbReference>
<proteinExistence type="predicted"/>
<dbReference type="Gene3D" id="3.50.50.60">
    <property type="entry name" value="FAD/NAD(P)-binding domain"/>
    <property type="match status" value="1"/>
</dbReference>
<evidence type="ECO:0000256" key="1">
    <source>
        <dbReference type="ARBA" id="ARBA00023002"/>
    </source>
</evidence>
<dbReference type="PANTHER" id="PTHR13847">
    <property type="entry name" value="SARCOSINE DEHYDROGENASE-RELATED"/>
    <property type="match status" value="1"/>
</dbReference>
<organism evidence="3 4">
    <name type="scientific">Rubritalea tangerina</name>
    <dbReference type="NCBI Taxonomy" id="430798"/>
    <lineage>
        <taxon>Bacteria</taxon>
        <taxon>Pseudomonadati</taxon>
        <taxon>Verrucomicrobiota</taxon>
        <taxon>Verrucomicrobiia</taxon>
        <taxon>Verrucomicrobiales</taxon>
        <taxon>Rubritaleaceae</taxon>
        <taxon>Rubritalea</taxon>
    </lineage>
</organism>
<evidence type="ECO:0000313" key="4">
    <source>
        <dbReference type="Proteomes" id="UP001597389"/>
    </source>
</evidence>
<dbReference type="SUPFAM" id="SSF51905">
    <property type="entry name" value="FAD/NAD(P)-binding domain"/>
    <property type="match status" value="1"/>
</dbReference>
<dbReference type="InterPro" id="IPR006076">
    <property type="entry name" value="FAD-dep_OxRdtase"/>
</dbReference>
<keyword evidence="1 3" id="KW-0560">Oxidoreductase</keyword>
<dbReference type="InterPro" id="IPR036188">
    <property type="entry name" value="FAD/NAD-bd_sf"/>
</dbReference>
<comment type="caution">
    <text evidence="3">The sequence shown here is derived from an EMBL/GenBank/DDBJ whole genome shotgun (WGS) entry which is preliminary data.</text>
</comment>
<dbReference type="Gene3D" id="3.30.9.10">
    <property type="entry name" value="D-Amino Acid Oxidase, subunit A, domain 2"/>
    <property type="match status" value="1"/>
</dbReference>
<dbReference type="Pfam" id="PF01266">
    <property type="entry name" value="DAO"/>
    <property type="match status" value="1"/>
</dbReference>
<feature type="domain" description="FAD dependent oxidoreductase" evidence="2">
    <location>
        <begin position="6"/>
        <end position="328"/>
    </location>
</feature>
<accession>A0ABW4ZEU9</accession>
<sequence>MNDPYDFLIVGQGLAGSALAMALLRRGKSVVVIDRQDTSGASRVAAGLVTTLAGKGMNPAWRQERYLPEALEYYRALERKHGTQLFYPLPVLRLFTDEREQQKFARKIGQVDRWVGGSEPDIDKNVLWADAGGFEMAGGGRLDTVEYLEVVRKEIEAAGRYIEADFDASSLVVGEGVVEWEGIQAGSAILCQGYVGLAEGPFAWIDHRSAKGEMLSVKVEPLDASRILNRNGWMVPIGEGVWRAGATYGWDDLSVDATDEGRAEVESKVRSLIKCPYTVCGHEVGIRPIIQRSQPVVGLSPESPQLGFFNGLGSKGVITAPSVGEHFAGFLCGEWELDVALSIERLR</sequence>
<protein>
    <submittedName>
        <fullName evidence="3">NAD(P)/FAD-dependent oxidoreductase</fullName>
        <ecNumber evidence="3">1.-.-.-</ecNumber>
    </submittedName>
</protein>
<evidence type="ECO:0000313" key="3">
    <source>
        <dbReference type="EMBL" id="MFD2160087.1"/>
    </source>
</evidence>
<dbReference type="GO" id="GO:0016491">
    <property type="term" value="F:oxidoreductase activity"/>
    <property type="evidence" value="ECO:0007669"/>
    <property type="project" value="UniProtKB-KW"/>
</dbReference>
<keyword evidence="4" id="KW-1185">Reference proteome</keyword>
<dbReference type="RefSeq" id="WP_377089485.1">
    <property type="nucleotide sequence ID" value="NZ_JBHSJL010000014.1"/>
</dbReference>
<evidence type="ECO:0000259" key="2">
    <source>
        <dbReference type="Pfam" id="PF01266"/>
    </source>
</evidence>
<reference evidence="4" key="1">
    <citation type="journal article" date="2019" name="Int. J. Syst. Evol. Microbiol.">
        <title>The Global Catalogue of Microorganisms (GCM) 10K type strain sequencing project: providing services to taxonomists for standard genome sequencing and annotation.</title>
        <authorList>
            <consortium name="The Broad Institute Genomics Platform"/>
            <consortium name="The Broad Institute Genome Sequencing Center for Infectious Disease"/>
            <person name="Wu L."/>
            <person name="Ma J."/>
        </authorList>
    </citation>
    <scope>NUCLEOTIDE SEQUENCE [LARGE SCALE GENOMIC DNA]</scope>
    <source>
        <strain evidence="4">CCUG 57942</strain>
    </source>
</reference>
<dbReference type="EC" id="1.-.-.-" evidence="3"/>
<name>A0ABW4ZEU9_9BACT</name>
<gene>
    <name evidence="3" type="ORF">ACFSW8_14370</name>
</gene>
<dbReference type="Proteomes" id="UP001597389">
    <property type="component" value="Unassembled WGS sequence"/>
</dbReference>
<dbReference type="PANTHER" id="PTHR13847:SF289">
    <property type="entry name" value="GLYCINE OXIDASE"/>
    <property type="match status" value="1"/>
</dbReference>